<name>A0A5J6MQ89_9PROT</name>
<dbReference type="SUPFAM" id="SSF56300">
    <property type="entry name" value="Metallo-dependent phosphatases"/>
    <property type="match status" value="1"/>
</dbReference>
<dbReference type="InterPro" id="IPR029052">
    <property type="entry name" value="Metallo-depent_PP-like"/>
</dbReference>
<gene>
    <name evidence="1" type="ORF">FRZ44_50130</name>
</gene>
<keyword evidence="2" id="KW-1185">Reference proteome</keyword>
<protein>
    <submittedName>
        <fullName evidence="1">Uncharacterized protein</fullName>
    </submittedName>
</protein>
<proteinExistence type="predicted"/>
<evidence type="ECO:0000313" key="2">
    <source>
        <dbReference type="Proteomes" id="UP000326202"/>
    </source>
</evidence>
<dbReference type="AlphaFoldDB" id="A0A5J6MQ89"/>
<dbReference type="KEGG" id="htq:FRZ44_50130"/>
<organism evidence="1 2">
    <name type="scientific">Hypericibacter terrae</name>
    <dbReference type="NCBI Taxonomy" id="2602015"/>
    <lineage>
        <taxon>Bacteria</taxon>
        <taxon>Pseudomonadati</taxon>
        <taxon>Pseudomonadota</taxon>
        <taxon>Alphaproteobacteria</taxon>
        <taxon>Rhodospirillales</taxon>
        <taxon>Dongiaceae</taxon>
        <taxon>Hypericibacter</taxon>
    </lineage>
</organism>
<accession>A0A5J6MQ89</accession>
<evidence type="ECO:0000313" key="1">
    <source>
        <dbReference type="EMBL" id="QEX19698.1"/>
    </source>
</evidence>
<dbReference type="OrthoDB" id="9807890at2"/>
<sequence length="266" mass="29228">MKAAEKFAVLKAGRRVWAVASIHGEAARLRQIHEGLTERFMPGDRLAYLGNYLGRGTQIRETLDELLRFRRILIAAPRMFASDVAYLRGGQEEMWQKLLQLQFAPNPREVLGWMLQNGVEATLMAYGGDPQQAAAAARDGAVSITRWTNQMRNAMQASPGHYALMSALRRAAYTADGTLLFVSAGIDPERPLPAQADALWWGSSAFVRMEQPYGGFRRVVRGYDRGHGGLKIDRFTATVDGGAGFGGPLLAGCFDHSGELVDMIEA</sequence>
<dbReference type="Gene3D" id="3.60.21.10">
    <property type="match status" value="1"/>
</dbReference>
<reference evidence="1 2" key="1">
    <citation type="submission" date="2019-08" db="EMBL/GenBank/DDBJ databases">
        <title>Hyperibacter terrae gen. nov., sp. nov. and Hyperibacter viscosus sp. nov., two new members in the family Rhodospirillaceae isolated from the rhizosphere of Hypericum perforatum.</title>
        <authorList>
            <person name="Noviana Z."/>
        </authorList>
    </citation>
    <scope>NUCLEOTIDE SEQUENCE [LARGE SCALE GENOMIC DNA]</scope>
    <source>
        <strain evidence="1 2">R5913</strain>
    </source>
</reference>
<dbReference type="RefSeq" id="WP_151179742.1">
    <property type="nucleotide sequence ID" value="NZ_CP042906.1"/>
</dbReference>
<dbReference type="EMBL" id="CP042906">
    <property type="protein sequence ID" value="QEX19698.1"/>
    <property type="molecule type" value="Genomic_DNA"/>
</dbReference>
<dbReference type="Proteomes" id="UP000326202">
    <property type="component" value="Chromosome"/>
</dbReference>